<dbReference type="PATRIC" id="fig|1121451.3.peg.2658"/>
<organism evidence="1 2">
    <name type="scientific">Maridesulfovibrio hydrothermalis AM13 = DSM 14728</name>
    <dbReference type="NCBI Taxonomy" id="1121451"/>
    <lineage>
        <taxon>Bacteria</taxon>
        <taxon>Pseudomonadati</taxon>
        <taxon>Thermodesulfobacteriota</taxon>
        <taxon>Desulfovibrionia</taxon>
        <taxon>Desulfovibrionales</taxon>
        <taxon>Desulfovibrionaceae</taxon>
        <taxon>Maridesulfovibrio</taxon>
    </lineage>
</organism>
<sequence length="298" mass="34187">MDRKHIGWDGISFDTPSNFEVSGIDNKFLQLDDGEQPCIEIRWYDAGKTYKEKTYFRQLAKKVESASGIKIESTVLPASWKKPLKKFHATAFYWQSDLTTGRGVMFYCKDASQVMLIQFIGKCDHCTDDAAVMLFETLKFHNKEKDTLWRIYDMSAMLPTAYKLKSFEFKPGRFTLSLADQTETISLYRVSPADIILKKETLGEFSQRLFKDDIGKLGLSLAELEYETGATCMFGQEKKPSTASLALSKLSSKRRPFAQIEVRYTQESNRILAVMICSRQVIPEDRAKGIFENYEIIQ</sequence>
<dbReference type="HOGENOM" id="CLU_932926_0_0_7"/>
<proteinExistence type="predicted"/>
<keyword evidence="2" id="KW-1185">Reference proteome</keyword>
<evidence type="ECO:0000313" key="2">
    <source>
        <dbReference type="Proteomes" id="UP000010808"/>
    </source>
</evidence>
<dbReference type="OrthoDB" id="5445923at2"/>
<gene>
    <name evidence="1" type="ORF">DESAM_22443</name>
</gene>
<dbReference type="STRING" id="1121451.DESAM_22443"/>
<dbReference type="eggNOG" id="ENOG5032V6Y">
    <property type="taxonomic scope" value="Bacteria"/>
</dbReference>
<dbReference type="AlphaFoldDB" id="L0RET7"/>
<dbReference type="KEGG" id="dhy:DESAM_22443"/>
<accession>L0RET7</accession>
<dbReference type="Proteomes" id="UP000010808">
    <property type="component" value="Chromosome"/>
</dbReference>
<evidence type="ECO:0000313" key="1">
    <source>
        <dbReference type="EMBL" id="CCO24710.1"/>
    </source>
</evidence>
<reference evidence="1 2" key="1">
    <citation type="submission" date="2012-10" db="EMBL/GenBank/DDBJ databases">
        <authorList>
            <person name="Genoscope - CEA"/>
        </authorList>
    </citation>
    <scope>NUCLEOTIDE SEQUENCE [LARGE SCALE GENOMIC DNA]</scope>
    <source>
        <strain evidence="2">AM13 / DSM 14728</strain>
    </source>
</reference>
<name>L0RET7_9BACT</name>
<protein>
    <submittedName>
        <fullName evidence="1">Uncharacterized protein</fullName>
    </submittedName>
</protein>
<dbReference type="RefSeq" id="WP_015337310.1">
    <property type="nucleotide sequence ID" value="NC_020055.1"/>
</dbReference>
<dbReference type="EMBL" id="FO203522">
    <property type="protein sequence ID" value="CCO24710.1"/>
    <property type="molecule type" value="Genomic_DNA"/>
</dbReference>